<dbReference type="EMBL" id="CABFNP030000739">
    <property type="protein sequence ID" value="CAI6082928.1"/>
    <property type="molecule type" value="Genomic_DNA"/>
</dbReference>
<accession>A0AA35PW20</accession>
<reference evidence="2" key="1">
    <citation type="submission" date="2023-01" db="EMBL/GenBank/DDBJ databases">
        <authorList>
            <person name="Piombo E."/>
        </authorList>
    </citation>
    <scope>NUCLEOTIDE SEQUENCE</scope>
</reference>
<protein>
    <submittedName>
        <fullName evidence="2">Uncharacterized protein</fullName>
    </submittedName>
</protein>
<proteinExistence type="predicted"/>
<keyword evidence="1" id="KW-0539">Nucleus</keyword>
<dbReference type="Proteomes" id="UP001160390">
    <property type="component" value="Unassembled WGS sequence"/>
</dbReference>
<dbReference type="PANTHER" id="PTHR37540">
    <property type="entry name" value="TRANSCRIPTION FACTOR (ACR-2), PUTATIVE-RELATED-RELATED"/>
    <property type="match status" value="1"/>
</dbReference>
<gene>
    <name evidence="2" type="ORF">CCHLO57077_00018067</name>
</gene>
<dbReference type="InterPro" id="IPR021858">
    <property type="entry name" value="Fun_TF"/>
</dbReference>
<evidence type="ECO:0000313" key="2">
    <source>
        <dbReference type="EMBL" id="CAI6082928.1"/>
    </source>
</evidence>
<evidence type="ECO:0000313" key="3">
    <source>
        <dbReference type="Proteomes" id="UP001160390"/>
    </source>
</evidence>
<dbReference type="AlphaFoldDB" id="A0AA35PW20"/>
<organism evidence="2 3">
    <name type="scientific">Clonostachys chloroleuca</name>
    <dbReference type="NCBI Taxonomy" id="1926264"/>
    <lineage>
        <taxon>Eukaryota</taxon>
        <taxon>Fungi</taxon>
        <taxon>Dikarya</taxon>
        <taxon>Ascomycota</taxon>
        <taxon>Pezizomycotina</taxon>
        <taxon>Sordariomycetes</taxon>
        <taxon>Hypocreomycetidae</taxon>
        <taxon>Hypocreales</taxon>
        <taxon>Bionectriaceae</taxon>
        <taxon>Clonostachys</taxon>
    </lineage>
</organism>
<comment type="caution">
    <text evidence="2">The sequence shown here is derived from an EMBL/GenBank/DDBJ whole genome shotgun (WGS) entry which is preliminary data.</text>
</comment>
<dbReference type="Pfam" id="PF11951">
    <property type="entry name" value="Fungal_trans_2"/>
    <property type="match status" value="1"/>
</dbReference>
<name>A0AA35PW20_9HYPO</name>
<dbReference type="PANTHER" id="PTHR37540:SF9">
    <property type="entry name" value="ZN(2)-C6 FUNGAL-TYPE DOMAIN-CONTAINING PROTEIN"/>
    <property type="match status" value="1"/>
</dbReference>
<keyword evidence="3" id="KW-1185">Reference proteome</keyword>
<evidence type="ECO:0000256" key="1">
    <source>
        <dbReference type="ARBA" id="ARBA00023242"/>
    </source>
</evidence>
<sequence length="484" mass="54551">MSAVPASFQFVDHSAIDKKARRCIRSHVMKGKNVGKVRTPRRHLAATSAVVATAPKPKAVNRTQELAMGHEIDFFQASSSPKLLIQLGNELSGVKMPCSVSRQSRRFIHDCLFMCYVADSIYPPQLCLEPYDIVTDIWIRYMFVDEAYYHCLVALSEACISFIVQREQDSAEFTQHLTRGLQLVNTKLSGVHALSDLAICTVILLCLVSSIRKLPSQTKVHFDGLCRMINLRGGLDQLKENPFLTEKAHRLDIELALQLGCQTQLSATTKRLDNLLPNYYDPAFESPSPLANAVAQGDLRVFMITREITKVARILNSTVPANRLYPIAFQDLVTHLTYRLLDIESVDGCQLVGAVTIAVHRGLLAFMLTFVTQISRQRQIPYPVLRGSLMEALDHPDFINNVDPATHVWLLIVAGMHVLDKTISVTWLRPRLVEIMSVFGTTDWKFCRTLLDNYPWVDFLHDESASRIWRDCFGTTSLPNSTSY</sequence>